<protein>
    <submittedName>
        <fullName evidence="3">Uncharacterized protein</fullName>
    </submittedName>
</protein>
<feature type="compositionally biased region" description="Polar residues" evidence="1">
    <location>
        <begin position="113"/>
        <end position="152"/>
    </location>
</feature>
<reference evidence="3 4" key="1">
    <citation type="submission" date="2024-04" db="EMBL/GenBank/DDBJ databases">
        <title>Phyllosticta paracitricarpa is synonymous to the EU quarantine fungus P. citricarpa based on phylogenomic analyses.</title>
        <authorList>
            <consortium name="Lawrence Berkeley National Laboratory"/>
            <person name="Van Ingen-Buijs V.A."/>
            <person name="Van Westerhoven A.C."/>
            <person name="Haridas S."/>
            <person name="Skiadas P."/>
            <person name="Martin F."/>
            <person name="Groenewald J.Z."/>
            <person name="Crous P.W."/>
            <person name="Seidl M.F."/>
        </authorList>
    </citation>
    <scope>NUCLEOTIDE SEQUENCE [LARGE SCALE GENOMIC DNA]</scope>
    <source>
        <strain evidence="3 4">CBS 123374</strain>
    </source>
</reference>
<keyword evidence="4" id="KW-1185">Reference proteome</keyword>
<comment type="caution">
    <text evidence="3">The sequence shown here is derived from an EMBL/GenBank/DDBJ whole genome shotgun (WGS) entry which is preliminary data.</text>
</comment>
<feature type="region of interest" description="Disordered" evidence="1">
    <location>
        <begin position="53"/>
        <end position="152"/>
    </location>
</feature>
<sequence length="360" mass="39735">MAALGFVSVFFEYSLLLLLLLSRSSIHYHTTHPSKPSIHPSINSINRRNGIQIQAHPPSQPHPSNRPSQAPTNTPAKLATCPCPPSNRPVPPHTTASRQCRRRARRRRRLAANSPNVPSTTKNHTKSRNAADTSAKQESGQTVAPTRESNLTMPKARVVVEQRKGKELASSRVWLAAFGERRSALTHRLGVDDVTCVLSLASTCFGVVARLSCRSTWSLPPLHSAVPRWEGGRRREGGREGARVMCVGGECSGGSWVGPCGVGVGWWSRSSRTSTRRMMRMDDGIEGEERSGVDDRTRKDEVEEERERAKESDEEQPRPHLTFKAHLPTNNPSSRRHKLTGPSIPNADIIQSPQLALDIC</sequence>
<feature type="compositionally biased region" description="Basic and acidic residues" evidence="1">
    <location>
        <begin position="279"/>
        <end position="318"/>
    </location>
</feature>
<dbReference type="EMBL" id="JBBWRZ010000007">
    <property type="protein sequence ID" value="KAK8232061.1"/>
    <property type="molecule type" value="Genomic_DNA"/>
</dbReference>
<accession>A0ABR1YJU1</accession>
<feature type="signal peptide" evidence="2">
    <location>
        <begin position="1"/>
        <end position="27"/>
    </location>
</feature>
<keyword evidence="2" id="KW-0732">Signal</keyword>
<evidence type="ECO:0000256" key="1">
    <source>
        <dbReference type="SAM" id="MobiDB-lite"/>
    </source>
</evidence>
<name>A0ABR1YJU1_9PEZI</name>
<evidence type="ECO:0000313" key="4">
    <source>
        <dbReference type="Proteomes" id="UP001492380"/>
    </source>
</evidence>
<organism evidence="3 4">
    <name type="scientific">Phyllosticta capitalensis</name>
    <dbReference type="NCBI Taxonomy" id="121624"/>
    <lineage>
        <taxon>Eukaryota</taxon>
        <taxon>Fungi</taxon>
        <taxon>Dikarya</taxon>
        <taxon>Ascomycota</taxon>
        <taxon>Pezizomycotina</taxon>
        <taxon>Dothideomycetes</taxon>
        <taxon>Dothideomycetes incertae sedis</taxon>
        <taxon>Botryosphaeriales</taxon>
        <taxon>Phyllostictaceae</taxon>
        <taxon>Phyllosticta</taxon>
    </lineage>
</organism>
<feature type="compositionally biased region" description="Polar residues" evidence="1">
    <location>
        <begin position="62"/>
        <end position="75"/>
    </location>
</feature>
<feature type="compositionally biased region" description="Basic residues" evidence="1">
    <location>
        <begin position="99"/>
        <end position="110"/>
    </location>
</feature>
<feature type="region of interest" description="Disordered" evidence="1">
    <location>
        <begin position="273"/>
        <end position="347"/>
    </location>
</feature>
<feature type="compositionally biased region" description="Pro residues" evidence="1">
    <location>
        <begin position="82"/>
        <end position="92"/>
    </location>
</feature>
<feature type="chain" id="PRO_5046382244" evidence="2">
    <location>
        <begin position="28"/>
        <end position="360"/>
    </location>
</feature>
<evidence type="ECO:0000313" key="3">
    <source>
        <dbReference type="EMBL" id="KAK8232061.1"/>
    </source>
</evidence>
<evidence type="ECO:0000256" key="2">
    <source>
        <dbReference type="SAM" id="SignalP"/>
    </source>
</evidence>
<proteinExistence type="predicted"/>
<dbReference type="Proteomes" id="UP001492380">
    <property type="component" value="Unassembled WGS sequence"/>
</dbReference>
<gene>
    <name evidence="3" type="ORF">HDK90DRAFT_295897</name>
</gene>